<dbReference type="Proteomes" id="UP001559025">
    <property type="component" value="Unassembled WGS sequence"/>
</dbReference>
<comment type="caution">
    <text evidence="1">The sequence shown here is derived from an EMBL/GenBank/DDBJ whole genome shotgun (WGS) entry which is preliminary data.</text>
</comment>
<gene>
    <name evidence="1" type="ORF">V1479_07175</name>
</gene>
<evidence type="ECO:0000313" key="1">
    <source>
        <dbReference type="EMBL" id="MEX4007079.1"/>
    </source>
</evidence>
<protein>
    <submittedName>
        <fullName evidence="1">Uncharacterized protein</fullName>
    </submittedName>
</protein>
<keyword evidence="2" id="KW-1185">Reference proteome</keyword>
<name>A0ABV3WSJ9_9HYPH</name>
<organism evidence="1 2">
    <name type="scientific">Neoaquamicrobium sediminum</name>
    <dbReference type="NCBI Taxonomy" id="1849104"/>
    <lineage>
        <taxon>Bacteria</taxon>
        <taxon>Pseudomonadati</taxon>
        <taxon>Pseudomonadota</taxon>
        <taxon>Alphaproteobacteria</taxon>
        <taxon>Hyphomicrobiales</taxon>
        <taxon>Phyllobacteriaceae</taxon>
        <taxon>Neoaquamicrobium</taxon>
    </lineage>
</organism>
<dbReference type="EMBL" id="JAZHFV010000002">
    <property type="protein sequence ID" value="MEX4007079.1"/>
    <property type="molecule type" value="Genomic_DNA"/>
</dbReference>
<reference evidence="1 2" key="1">
    <citation type="submission" date="2024-01" db="EMBL/GenBank/DDBJ databases">
        <title>New evidence supports the origin of RcGTA from prophage.</title>
        <authorList>
            <person name="Xu Y."/>
            <person name="Liu B."/>
            <person name="Chen F."/>
        </authorList>
    </citation>
    <scope>NUCLEOTIDE SEQUENCE [LARGE SCALE GENOMIC DNA]</scope>
    <source>
        <strain evidence="1 2">CBW1107-2</strain>
    </source>
</reference>
<proteinExistence type="predicted"/>
<dbReference type="RefSeq" id="WP_368802305.1">
    <property type="nucleotide sequence ID" value="NZ_JAZHFV010000002.1"/>
</dbReference>
<evidence type="ECO:0000313" key="2">
    <source>
        <dbReference type="Proteomes" id="UP001559025"/>
    </source>
</evidence>
<accession>A0ABV3WSJ9</accession>
<sequence length="90" mass="9490">MTGDASYGMQMSAGGDHDMSAMVDCPRRGSCIGAASVCAWACTGNAVVDLAHPRVSLAHVPRELYALLLTQVGEGVFLSTTERPPKIRLL</sequence>